<reference evidence="1 2" key="1">
    <citation type="journal article" date="2019" name="Genome Biol. Evol.">
        <title>Insights into the evolution of the New World diploid cottons (Gossypium, subgenus Houzingenia) based on genome sequencing.</title>
        <authorList>
            <person name="Grover C.E."/>
            <person name="Arick M.A. 2nd"/>
            <person name="Thrash A."/>
            <person name="Conover J.L."/>
            <person name="Sanders W.S."/>
            <person name="Peterson D.G."/>
            <person name="Frelichowski J.E."/>
            <person name="Scheffler J.A."/>
            <person name="Scheffler B.E."/>
            <person name="Wendel J.F."/>
        </authorList>
    </citation>
    <scope>NUCLEOTIDE SEQUENCE [LARGE SCALE GENOMIC DNA]</scope>
    <source>
        <strain evidence="1">1</strain>
        <tissue evidence="1">Leaf</tissue>
    </source>
</reference>
<dbReference type="AlphaFoldDB" id="A0A7J9KZX2"/>
<sequence>MQSVFDEELIRIALVLFMAKKQRILFISLEIAQQQKKLPTRVIWSCLFGLIIWRIWKNKNLFIFQGITWLAPEIINVSCSLAQRGNAVHLFTGGAMANDNGHASVGSVLCDHYGNWILGFTCYLGRCIDEAIMDSRITVFRKIQRIMRTKWQWLIKYIPRENNLVDNYLAKLNLVWRSNLQVFDNTSNEILKILQ</sequence>
<evidence type="ECO:0000313" key="1">
    <source>
        <dbReference type="EMBL" id="MBA0852042.1"/>
    </source>
</evidence>
<proteinExistence type="predicted"/>
<evidence type="ECO:0000313" key="2">
    <source>
        <dbReference type="Proteomes" id="UP000593576"/>
    </source>
</evidence>
<dbReference type="Proteomes" id="UP000593576">
    <property type="component" value="Unassembled WGS sequence"/>
</dbReference>
<name>A0A7J9KZX2_GOSSC</name>
<organism evidence="1 2">
    <name type="scientific">Gossypium schwendimanii</name>
    <name type="common">Cotton</name>
    <dbReference type="NCBI Taxonomy" id="34291"/>
    <lineage>
        <taxon>Eukaryota</taxon>
        <taxon>Viridiplantae</taxon>
        <taxon>Streptophyta</taxon>
        <taxon>Embryophyta</taxon>
        <taxon>Tracheophyta</taxon>
        <taxon>Spermatophyta</taxon>
        <taxon>Magnoliopsida</taxon>
        <taxon>eudicotyledons</taxon>
        <taxon>Gunneridae</taxon>
        <taxon>Pentapetalae</taxon>
        <taxon>rosids</taxon>
        <taxon>malvids</taxon>
        <taxon>Malvales</taxon>
        <taxon>Malvaceae</taxon>
        <taxon>Malvoideae</taxon>
        <taxon>Gossypium</taxon>
    </lineage>
</organism>
<protein>
    <recommendedName>
        <fullName evidence="3">RNase H type-1 domain-containing protein</fullName>
    </recommendedName>
</protein>
<evidence type="ECO:0008006" key="3">
    <source>
        <dbReference type="Google" id="ProtNLM"/>
    </source>
</evidence>
<comment type="caution">
    <text evidence="1">The sequence shown here is derived from an EMBL/GenBank/DDBJ whole genome shotgun (WGS) entry which is preliminary data.</text>
</comment>
<dbReference type="EMBL" id="JABFAF010000004">
    <property type="protein sequence ID" value="MBA0852042.1"/>
    <property type="molecule type" value="Genomic_DNA"/>
</dbReference>
<accession>A0A7J9KZX2</accession>
<dbReference type="OrthoDB" id="1744872at2759"/>
<keyword evidence="2" id="KW-1185">Reference proteome</keyword>
<gene>
    <name evidence="1" type="ORF">Goshw_000426</name>
</gene>